<protein>
    <submittedName>
        <fullName evidence="2">Capsid portal protein</fullName>
    </submittedName>
</protein>
<dbReference type="AlphaFoldDB" id="A0A066ZMW6"/>
<comment type="similarity">
    <text evidence="1">Belongs to the phage portal family. PBSX subfamily.</text>
</comment>
<name>A0A066ZMW6_HYDMR</name>
<proteinExistence type="inferred from homology"/>
<accession>A0A066ZMW6</accession>
<gene>
    <name evidence="2" type="ORF">EI16_00620</name>
</gene>
<dbReference type="InterPro" id="IPR006430">
    <property type="entry name" value="Phage_portal_PBSX"/>
</dbReference>
<dbReference type="InterPro" id="IPR006944">
    <property type="entry name" value="Phage/GTA_portal"/>
</dbReference>
<evidence type="ECO:0000313" key="3">
    <source>
        <dbReference type="Proteomes" id="UP000027341"/>
    </source>
</evidence>
<dbReference type="STRING" id="28885.EI16_00620"/>
<evidence type="ECO:0000256" key="1">
    <source>
        <dbReference type="ARBA" id="ARBA00006799"/>
    </source>
</evidence>
<dbReference type="Proteomes" id="UP000027341">
    <property type="component" value="Unassembled WGS sequence"/>
</dbReference>
<dbReference type="NCBIfam" id="TIGR01540">
    <property type="entry name" value="portal_PBSX"/>
    <property type="match status" value="1"/>
</dbReference>
<reference evidence="2 3" key="1">
    <citation type="submission" date="2014-04" db="EMBL/GenBank/DDBJ databases">
        <title>Draft genome sequence of Hydrogenovibrio marinus MH-110, a model organism for aerobic H2 metabolism.</title>
        <authorList>
            <person name="Cha H.J."/>
            <person name="Jo B.H."/>
            <person name="Hwang B.H."/>
        </authorList>
    </citation>
    <scope>NUCLEOTIDE SEQUENCE [LARGE SCALE GENOMIC DNA]</scope>
    <source>
        <strain evidence="2 3">MH-110</strain>
    </source>
</reference>
<dbReference type="RefSeq" id="WP_029908374.1">
    <property type="nucleotide sequence ID" value="NZ_AP020335.1"/>
</dbReference>
<dbReference type="EMBL" id="JMIU01000001">
    <property type="protein sequence ID" value="KDN94852.1"/>
    <property type="molecule type" value="Genomic_DNA"/>
</dbReference>
<comment type="caution">
    <text evidence="2">The sequence shown here is derived from an EMBL/GenBank/DDBJ whole genome shotgun (WGS) entry which is preliminary data.</text>
</comment>
<organism evidence="2 3">
    <name type="scientific">Hydrogenovibrio marinus</name>
    <dbReference type="NCBI Taxonomy" id="28885"/>
    <lineage>
        <taxon>Bacteria</taxon>
        <taxon>Pseudomonadati</taxon>
        <taxon>Pseudomonadota</taxon>
        <taxon>Gammaproteobacteria</taxon>
        <taxon>Thiotrichales</taxon>
        <taxon>Piscirickettsiaceae</taxon>
        <taxon>Hydrogenovibrio</taxon>
    </lineage>
</organism>
<keyword evidence="3" id="KW-1185">Reference proteome</keyword>
<sequence>MSVKFGDPVSVRNESILDYAESALFDGYYEPPISLEGLAQSTRANSTHSSAIFAKRNLLLAVMQIKSKDLLSRKDLKNFILDFRTFGNAYLNIIRNGFGKIVKLKHLPALYMRREEDLESHSFRTSNQTVYYPPGTVWSFNEYDVTQEIYGVPEWFATLSAVWLNEDATLFRRKYYMNGAHSGFLLYMNNANLSDKDEEEIIKALNSQKGLGNFKNLFINGKGKDTDKTKPELIPVGKIDARDEFLNIKNVSKGDILTAHRIPLELMSVVQDGFNTSTDLNKVDRIFYKNELLPIAESLIEVNDELRIDLLDINEYQAVE</sequence>
<evidence type="ECO:0000313" key="2">
    <source>
        <dbReference type="EMBL" id="KDN94852.1"/>
    </source>
</evidence>
<dbReference type="Pfam" id="PF04860">
    <property type="entry name" value="Phage_portal"/>
    <property type="match status" value="1"/>
</dbReference>